<reference evidence="3" key="1">
    <citation type="journal article" date="2013" name="Nat. Genet.">
        <title>The duck genome and transcriptome provide insight into an avian influenza virus reservoir species.</title>
        <authorList>
            <person name="Huang Y."/>
            <person name="Li Y."/>
            <person name="Burt D.W."/>
            <person name="Chen H."/>
            <person name="Zhang Y."/>
            <person name="Qian W."/>
            <person name="Kim H."/>
            <person name="Gan S."/>
            <person name="Zhao Y."/>
            <person name="Li J."/>
            <person name="Yi K."/>
            <person name="Feng H."/>
            <person name="Zhu P."/>
            <person name="Li B."/>
            <person name="Liu Q."/>
            <person name="Fairley S."/>
            <person name="Magor K.E."/>
            <person name="Du Z."/>
            <person name="Hu X."/>
            <person name="Goodman L."/>
            <person name="Tafer H."/>
            <person name="Vignal A."/>
            <person name="Lee T."/>
            <person name="Kim K.W."/>
            <person name="Sheng Z."/>
            <person name="An Y."/>
            <person name="Searle S."/>
            <person name="Herrero J."/>
            <person name="Groenen M.A."/>
            <person name="Crooijmans R.P."/>
            <person name="Faraut T."/>
            <person name="Cai Q."/>
            <person name="Webster R.G."/>
            <person name="Aldridge J.R."/>
            <person name="Warren W.C."/>
            <person name="Bartschat S."/>
            <person name="Kehr S."/>
            <person name="Marz M."/>
            <person name="Stadler P.F."/>
            <person name="Smith J."/>
            <person name="Kraus R.H."/>
            <person name="Zhao Y."/>
            <person name="Ren L."/>
            <person name="Fei J."/>
            <person name="Morisson M."/>
            <person name="Kaiser P."/>
            <person name="Griffin D.K."/>
            <person name="Rao M."/>
            <person name="Pitel F."/>
            <person name="Wang J."/>
            <person name="Li N."/>
        </authorList>
    </citation>
    <scope>NUCLEOTIDE SEQUENCE [LARGE SCALE GENOMIC DNA]</scope>
</reference>
<protein>
    <submittedName>
        <fullName evidence="2">Uncharacterized protein</fullName>
    </submittedName>
</protein>
<feature type="region of interest" description="Disordered" evidence="1">
    <location>
        <begin position="39"/>
        <end position="64"/>
    </location>
</feature>
<evidence type="ECO:0000313" key="3">
    <source>
        <dbReference type="Proteomes" id="UP000296049"/>
    </source>
</evidence>
<dbReference type="Proteomes" id="UP000296049">
    <property type="component" value="Unassembled WGS sequence"/>
</dbReference>
<organism evidence="2 3">
    <name type="scientific">Anas platyrhynchos</name>
    <name type="common">Mallard</name>
    <name type="synonym">Anas boschas</name>
    <dbReference type="NCBI Taxonomy" id="8839"/>
    <lineage>
        <taxon>Eukaryota</taxon>
        <taxon>Metazoa</taxon>
        <taxon>Chordata</taxon>
        <taxon>Craniata</taxon>
        <taxon>Vertebrata</taxon>
        <taxon>Euteleostomi</taxon>
        <taxon>Archelosauria</taxon>
        <taxon>Archosauria</taxon>
        <taxon>Dinosauria</taxon>
        <taxon>Saurischia</taxon>
        <taxon>Theropoda</taxon>
        <taxon>Coelurosauria</taxon>
        <taxon>Aves</taxon>
        <taxon>Neognathae</taxon>
        <taxon>Galloanserae</taxon>
        <taxon>Anseriformes</taxon>
        <taxon>Anatidae</taxon>
        <taxon>Anatinae</taxon>
        <taxon>Anas</taxon>
    </lineage>
</organism>
<evidence type="ECO:0000256" key="1">
    <source>
        <dbReference type="SAM" id="MobiDB-lite"/>
    </source>
</evidence>
<proteinExistence type="predicted"/>
<dbReference type="AlphaFoldDB" id="R0K2F5"/>
<accession>R0K2F5</accession>
<name>R0K2F5_ANAPL</name>
<gene>
    <name evidence="2" type="ORF">Anapl_00188</name>
</gene>
<sequence>MHSATIISSSMMATRSALQQLTNFHDTSRSLHAMKLRQEDPELSTGELSTWQGPTLVPRTSPRTMSTKHPTCCTIYRLQMPLVMSVFQKGCSTLGFENQAFEGVKAEAKPAGARRAPMWAGSSRLQGTQPGKLTVQARPNRWDAESRVFRWDLSRARHVPQGSVSHLQMVTPAEARRLSGEKQVARASGLVLLEEKPSGKGTCLQVRIAHQPAALRCTCNKTPAACCPSSVIAHLVRCNHTYRSDAAAQTRLILTEPTERQAGKDHRPHFTDGQKYPLPKGVGCCPE</sequence>
<dbReference type="EMBL" id="KB742808">
    <property type="protein sequence ID" value="EOB04201.1"/>
    <property type="molecule type" value="Genomic_DNA"/>
</dbReference>
<keyword evidence="3" id="KW-1185">Reference proteome</keyword>
<evidence type="ECO:0000313" key="2">
    <source>
        <dbReference type="EMBL" id="EOB04201.1"/>
    </source>
</evidence>